<feature type="non-terminal residue" evidence="1">
    <location>
        <position position="284"/>
    </location>
</feature>
<evidence type="ECO:0000313" key="1">
    <source>
        <dbReference type="EMBL" id="CAG8640131.1"/>
    </source>
</evidence>
<dbReference type="EMBL" id="CAJVPM010021419">
    <property type="protein sequence ID" value="CAG8640131.1"/>
    <property type="molecule type" value="Genomic_DNA"/>
</dbReference>
<gene>
    <name evidence="1" type="ORF">SCALOS_LOCUS8295</name>
</gene>
<proteinExistence type="predicted"/>
<protein>
    <submittedName>
        <fullName evidence="1">3397_t:CDS:1</fullName>
    </submittedName>
</protein>
<accession>A0ACA9NBI9</accession>
<keyword evidence="2" id="KW-1185">Reference proteome</keyword>
<organism evidence="1 2">
    <name type="scientific">Scutellospora calospora</name>
    <dbReference type="NCBI Taxonomy" id="85575"/>
    <lineage>
        <taxon>Eukaryota</taxon>
        <taxon>Fungi</taxon>
        <taxon>Fungi incertae sedis</taxon>
        <taxon>Mucoromycota</taxon>
        <taxon>Glomeromycotina</taxon>
        <taxon>Glomeromycetes</taxon>
        <taxon>Diversisporales</taxon>
        <taxon>Gigasporaceae</taxon>
        <taxon>Scutellospora</taxon>
    </lineage>
</organism>
<sequence length="284" mass="31616">NKSMASQESSAGFEQVVLVNSECANCGGSAQYLCQACGQTGPRYCSLKCQSDHWAKEHATVCAGAHSDTESEDHDSERSSRNLKRTSSKVYSRGTVAQLINFRKRRSTPEPPASPTLERLPNSNDLPPVYDAVQADEFRFYMHQVYRIIKPVVLCIVLSILWVKLAKAPSYFVIGSNTSSSSSNQGNDDSPSSSISSSVYMAGILIGQIIVATIVIVFLFKYGFTKEHYKYFFNTIRLYHSHIRIMEFYSSGSYICFLERPSTVAASISDNYVEFDGGYSLLFQ</sequence>
<feature type="non-terminal residue" evidence="1">
    <location>
        <position position="1"/>
    </location>
</feature>
<dbReference type="Proteomes" id="UP000789860">
    <property type="component" value="Unassembled WGS sequence"/>
</dbReference>
<name>A0ACA9NBI9_9GLOM</name>
<evidence type="ECO:0000313" key="2">
    <source>
        <dbReference type="Proteomes" id="UP000789860"/>
    </source>
</evidence>
<comment type="caution">
    <text evidence="1">The sequence shown here is derived from an EMBL/GenBank/DDBJ whole genome shotgun (WGS) entry which is preliminary data.</text>
</comment>
<reference evidence="1" key="1">
    <citation type="submission" date="2021-06" db="EMBL/GenBank/DDBJ databases">
        <authorList>
            <person name="Kallberg Y."/>
            <person name="Tangrot J."/>
            <person name="Rosling A."/>
        </authorList>
    </citation>
    <scope>NUCLEOTIDE SEQUENCE</scope>
    <source>
        <strain evidence="1">AU212A</strain>
    </source>
</reference>